<name>A0A6J6ZIW4_9ZZZZ</name>
<dbReference type="PANTHER" id="PTHR30204:SF3">
    <property type="entry name" value="HTH MERR-TYPE DOMAIN-CONTAINING PROTEIN"/>
    <property type="match status" value="1"/>
</dbReference>
<evidence type="ECO:0000313" key="5">
    <source>
        <dbReference type="EMBL" id="CAB5042114.1"/>
    </source>
</evidence>
<dbReference type="Pfam" id="PF13411">
    <property type="entry name" value="MerR_1"/>
    <property type="match status" value="1"/>
</dbReference>
<accession>A0A6J6ZIW4</accession>
<dbReference type="EMBL" id="CAFBQW010000308">
    <property type="protein sequence ID" value="CAB5069276.1"/>
    <property type="molecule type" value="Genomic_DNA"/>
</dbReference>
<dbReference type="SMART" id="SM00422">
    <property type="entry name" value="HTH_MERR"/>
    <property type="match status" value="1"/>
</dbReference>
<dbReference type="EMBL" id="CAFAAQ010000188">
    <property type="protein sequence ID" value="CAB4819068.1"/>
    <property type="molecule type" value="Genomic_DNA"/>
</dbReference>
<dbReference type="EMBL" id="CAFBPW010000362">
    <property type="protein sequence ID" value="CAB5042114.1"/>
    <property type="molecule type" value="Genomic_DNA"/>
</dbReference>
<reference evidence="3" key="1">
    <citation type="submission" date="2020-05" db="EMBL/GenBank/DDBJ databases">
        <authorList>
            <person name="Chiriac C."/>
            <person name="Salcher M."/>
            <person name="Ghai R."/>
            <person name="Kavagutti S V."/>
        </authorList>
    </citation>
    <scope>NUCLEOTIDE SEQUENCE</scope>
</reference>
<proteinExistence type="predicted"/>
<evidence type="ECO:0000313" key="4">
    <source>
        <dbReference type="EMBL" id="CAB4991780.1"/>
    </source>
</evidence>
<gene>
    <name evidence="3" type="ORF">UFOPK3046_01645</name>
    <name evidence="4" type="ORF">UFOPK3914_01636</name>
    <name evidence="5" type="ORF">UFOPK4173_02076</name>
    <name evidence="6" type="ORF">UFOPK4354_01933</name>
</gene>
<dbReference type="InterPro" id="IPR009061">
    <property type="entry name" value="DNA-bd_dom_put_sf"/>
</dbReference>
<protein>
    <submittedName>
        <fullName evidence="3">Unannotated protein</fullName>
    </submittedName>
</protein>
<organism evidence="3">
    <name type="scientific">freshwater metagenome</name>
    <dbReference type="NCBI Taxonomy" id="449393"/>
    <lineage>
        <taxon>unclassified sequences</taxon>
        <taxon>metagenomes</taxon>
        <taxon>ecological metagenomes</taxon>
    </lineage>
</organism>
<dbReference type="InterPro" id="IPR000551">
    <property type="entry name" value="MerR-type_HTH_dom"/>
</dbReference>
<dbReference type="AlphaFoldDB" id="A0A6J6ZIW4"/>
<dbReference type="Gene3D" id="1.10.1660.10">
    <property type="match status" value="1"/>
</dbReference>
<dbReference type="GO" id="GO:0003700">
    <property type="term" value="F:DNA-binding transcription factor activity"/>
    <property type="evidence" value="ECO:0007669"/>
    <property type="project" value="InterPro"/>
</dbReference>
<dbReference type="InterPro" id="IPR047057">
    <property type="entry name" value="MerR_fam"/>
</dbReference>
<feature type="domain" description="HTH merR-type" evidence="2">
    <location>
        <begin position="24"/>
        <end position="89"/>
    </location>
</feature>
<evidence type="ECO:0000313" key="6">
    <source>
        <dbReference type="EMBL" id="CAB5069276.1"/>
    </source>
</evidence>
<dbReference type="GO" id="GO:0003677">
    <property type="term" value="F:DNA binding"/>
    <property type="evidence" value="ECO:0007669"/>
    <property type="project" value="UniProtKB-KW"/>
</dbReference>
<evidence type="ECO:0000259" key="2">
    <source>
        <dbReference type="PROSITE" id="PS50937"/>
    </source>
</evidence>
<sequence>MQEILSETLELPTPEQGFSGRKTAEIVGITYRQLDYWARTDLLVPSLAEARGSGSRRLYSYRDLLELKIIKTLLDAGLKLESVRQAFDYMREHLIEDITSANLVISGRTSVLVRSGEELIDVLQKGQGVLNVLPLAGVKEEVDARIVEFRPAGTPATEISAVATEAPAVSVAAGL</sequence>
<dbReference type="SUPFAM" id="SSF46955">
    <property type="entry name" value="Putative DNA-binding domain"/>
    <property type="match status" value="1"/>
</dbReference>
<dbReference type="PANTHER" id="PTHR30204">
    <property type="entry name" value="REDOX-CYCLING DRUG-SENSING TRANSCRIPTIONAL ACTIVATOR SOXR"/>
    <property type="match status" value="1"/>
</dbReference>
<evidence type="ECO:0000256" key="1">
    <source>
        <dbReference type="ARBA" id="ARBA00023125"/>
    </source>
</evidence>
<keyword evidence="1" id="KW-0238">DNA-binding</keyword>
<evidence type="ECO:0000313" key="3">
    <source>
        <dbReference type="EMBL" id="CAB4819068.1"/>
    </source>
</evidence>
<dbReference type="PROSITE" id="PS50937">
    <property type="entry name" value="HTH_MERR_2"/>
    <property type="match status" value="1"/>
</dbReference>
<dbReference type="EMBL" id="CAFBOG010000186">
    <property type="protein sequence ID" value="CAB4991780.1"/>
    <property type="molecule type" value="Genomic_DNA"/>
</dbReference>